<feature type="compositionally biased region" description="Basic and acidic residues" evidence="1">
    <location>
        <begin position="179"/>
        <end position="192"/>
    </location>
</feature>
<dbReference type="RefSeq" id="WP_167367081.1">
    <property type="nucleotide sequence ID" value="NZ_FUGD01000150.1"/>
</dbReference>
<evidence type="ECO:0000313" key="3">
    <source>
        <dbReference type="Proteomes" id="UP000188169"/>
    </source>
</evidence>
<keyword evidence="2" id="KW-0413">Isomerase</keyword>
<proteinExistence type="predicted"/>
<dbReference type="EC" id="5.99.1.2" evidence="2"/>
<evidence type="ECO:0000313" key="2">
    <source>
        <dbReference type="EMBL" id="SJM38390.1"/>
    </source>
</evidence>
<name>A0A1R4EIU0_9GAMM</name>
<dbReference type="AlphaFoldDB" id="A0A1R4EIU0"/>
<gene>
    <name evidence="2" type="primary">mbeA_3</name>
    <name evidence="2" type="ORF">A1019T_02382</name>
</gene>
<reference evidence="3" key="1">
    <citation type="submission" date="2017-02" db="EMBL/GenBank/DDBJ databases">
        <authorList>
            <person name="Mornico D."/>
        </authorList>
    </citation>
    <scope>NUCLEOTIDE SEQUENCE [LARGE SCALE GENOMIC DNA]</scope>
</reference>
<organism evidence="2 3">
    <name type="scientific">Psychrobacter pasteurii</name>
    <dbReference type="NCBI Taxonomy" id="1945520"/>
    <lineage>
        <taxon>Bacteria</taxon>
        <taxon>Pseudomonadati</taxon>
        <taxon>Pseudomonadota</taxon>
        <taxon>Gammaproteobacteria</taxon>
        <taxon>Moraxellales</taxon>
        <taxon>Moraxellaceae</taxon>
        <taxon>Psychrobacter</taxon>
    </lineage>
</organism>
<feature type="compositionally biased region" description="Basic and acidic residues" evidence="1">
    <location>
        <begin position="149"/>
        <end position="162"/>
    </location>
</feature>
<feature type="region of interest" description="Disordered" evidence="1">
    <location>
        <begin position="149"/>
        <end position="192"/>
    </location>
</feature>
<protein>
    <submittedName>
        <fullName evidence="2">DNA relaxase MbeA</fullName>
        <ecNumber evidence="2">5.99.1.2</ecNumber>
    </submittedName>
</protein>
<keyword evidence="3" id="KW-1185">Reference proteome</keyword>
<dbReference type="GO" id="GO:0016853">
    <property type="term" value="F:isomerase activity"/>
    <property type="evidence" value="ECO:0007669"/>
    <property type="project" value="UniProtKB-KW"/>
</dbReference>
<dbReference type="Proteomes" id="UP000188169">
    <property type="component" value="Unassembled WGS sequence"/>
</dbReference>
<feature type="region of interest" description="Disordered" evidence="1">
    <location>
        <begin position="309"/>
        <end position="350"/>
    </location>
</feature>
<sequence>MIVKFFRRSKENGSAPINYLLGHKRDRKDVRVFSGDPELTKQIINASRFEHKYKCGVLSFSEKASEFTEQQKKDLTIEFEKTLFPGLEPDQYNVLWVEHSDKDGRLELNFLIPAVELRTGKRLQPYYKGTDQRRVNAWKNIVNHEMRTIDGKKLSDPNDPSRRRLNNKYIGTAPTPYDAPRKNKKDDKKDDKINDRDELRKWIDDEMIERHERNELRGRNSVIRALNQLGVTIERTVKSSITVSHPDVTDKNGKPQRVRLKGGMYASDYNPHLYAPVAQERYKNNASRRIIIERYEYENAMQIKKEQMQKEFGDAVVPPPLELTQPRPKHPREQRQSPQLSHQVLSIKNK</sequence>
<feature type="compositionally biased region" description="Polar residues" evidence="1">
    <location>
        <begin position="336"/>
        <end position="350"/>
    </location>
</feature>
<accession>A0A1R4EIU0</accession>
<dbReference type="EMBL" id="FUGD01000150">
    <property type="protein sequence ID" value="SJM38390.1"/>
    <property type="molecule type" value="Genomic_DNA"/>
</dbReference>
<evidence type="ECO:0000256" key="1">
    <source>
        <dbReference type="SAM" id="MobiDB-lite"/>
    </source>
</evidence>